<evidence type="ECO:0000256" key="8">
    <source>
        <dbReference type="ARBA" id="ARBA00023125"/>
    </source>
</evidence>
<keyword evidence="2" id="KW-0479">Metal-binding</keyword>
<feature type="repeat" description="MBT" evidence="12">
    <location>
        <begin position="419"/>
        <end position="532"/>
    </location>
</feature>
<feature type="repeat" description="MBT" evidence="12">
    <location>
        <begin position="317"/>
        <end position="418"/>
    </location>
</feature>
<evidence type="ECO:0000313" key="17">
    <source>
        <dbReference type="Proteomes" id="UP000288716"/>
    </source>
</evidence>
<dbReference type="Gene3D" id="3.30.60.160">
    <property type="match status" value="1"/>
</dbReference>
<dbReference type="InterPro" id="IPR001660">
    <property type="entry name" value="SAM"/>
</dbReference>
<keyword evidence="3" id="KW-0677">Repeat</keyword>
<keyword evidence="17" id="KW-1185">Reference proteome</keyword>
<dbReference type="PANTHER" id="PTHR12247:SF104">
    <property type="entry name" value="POLYCOMB PROTEIN SFMBT"/>
    <property type="match status" value="1"/>
</dbReference>
<dbReference type="PROSITE" id="PS51024">
    <property type="entry name" value="ZF_FCS"/>
    <property type="match status" value="1"/>
</dbReference>
<dbReference type="SMART" id="SM00561">
    <property type="entry name" value="MBT"/>
    <property type="match status" value="4"/>
</dbReference>
<dbReference type="InterPro" id="IPR050548">
    <property type="entry name" value="PcG_chromatin_remod_factors"/>
</dbReference>
<dbReference type="GO" id="GO:0005634">
    <property type="term" value="C:nucleus"/>
    <property type="evidence" value="ECO:0007669"/>
    <property type="project" value="UniProtKB-SubCell"/>
</dbReference>
<comment type="subcellular location">
    <subcellularLocation>
        <location evidence="1">Nucleus</location>
    </subcellularLocation>
</comment>
<keyword evidence="6" id="KW-0156">Chromatin regulator</keyword>
<sequence>MSENGEDDDYNLNNLSFNEDVDDEVIIDGDFNCNRIEVNANNKEKPKIPIMKDGTATCIRCGNVGVKDTFYGKGKQYCSGNCVRGLPPISSRPAPLFKLSSATSAQSSSIHLTPANAAALRKVTADLISSPTTPVTKSVENTAKCAPNVVTGNMKTTIVKAKPTNKVIPKTMKMHTPPLKLPPSNAPKNNQSKLLLNSFDWMTLLRSDPSFKAAPVSSFKYTPLADTWNSLVTIGLKVEVKNNDFSVPSKLNQEFYWIASVVRIEGYFVMLRYEGFGNDSSRDFWINIYTTQVHPVGWSASQGKVLTPPKSVEAKCSDWKGFLVKRLTGSRTLPENFYEQMKESVKSRFQVSMKLEVVDKRRISAVRVARISKIVGGRLHINYEGADETDSGFWCHQESSLIHPVGWAQMVGHELRSTHDYAKKSSEKAITMNYEEDDAHWGLFTPPKPLPKTPGADHKFKEGMKLEAIDPLNLSTICVATVTKVLRHDFLMIGIDGMMALDGSDWFCYHASSPCIFPVGFCMMNNLELTPPRGYNNEFEWYVYLKETKSTAAPVPLFRKDIPNHGFVEGMYLEAVDLMEPRLVCVATITKVVGRLIKVNFNGWDESYDQWCDCESPELFPIGWCQMVGYPLEPPRDEEGSSQLSTPSSEGLQSPRSSGRKRSTYRGRYKRRKKFGQNSNGVSDDSLVTSNTHIHNASTPSNDSFFISSSPSRSSSNSCVTVKPSPIAPPAPELTKIHKLPENPADWSVVHVAQFLRVNECGAYYQVFAEKQIDGKKLLQLTREDILELTGMKVGPSLKIHALVQSISK</sequence>
<dbReference type="GO" id="GO:0003682">
    <property type="term" value="F:chromatin binding"/>
    <property type="evidence" value="ECO:0007669"/>
    <property type="project" value="TreeGrafter"/>
</dbReference>
<gene>
    <name evidence="16" type="ORF">B4U80_08032</name>
</gene>
<proteinExistence type="predicted"/>
<dbReference type="PROSITE" id="PS51079">
    <property type="entry name" value="MBT"/>
    <property type="match status" value="4"/>
</dbReference>
<evidence type="ECO:0000256" key="2">
    <source>
        <dbReference type="ARBA" id="ARBA00022723"/>
    </source>
</evidence>
<feature type="repeat" description="MBT" evidence="12">
    <location>
        <begin position="539"/>
        <end position="635"/>
    </location>
</feature>
<dbReference type="Gene3D" id="1.10.150.50">
    <property type="entry name" value="Transcription Factor, Ets-1"/>
    <property type="match status" value="1"/>
</dbReference>
<dbReference type="GO" id="GO:0003677">
    <property type="term" value="F:DNA binding"/>
    <property type="evidence" value="ECO:0007669"/>
    <property type="project" value="UniProtKB-KW"/>
</dbReference>
<evidence type="ECO:0000256" key="3">
    <source>
        <dbReference type="ARBA" id="ARBA00022737"/>
    </source>
</evidence>
<keyword evidence="5" id="KW-0862">Zinc</keyword>
<feature type="compositionally biased region" description="Polar residues" evidence="13">
    <location>
        <begin position="676"/>
        <end position="697"/>
    </location>
</feature>
<evidence type="ECO:0000256" key="13">
    <source>
        <dbReference type="SAM" id="MobiDB-lite"/>
    </source>
</evidence>
<evidence type="ECO:0000256" key="6">
    <source>
        <dbReference type="ARBA" id="ARBA00022853"/>
    </source>
</evidence>
<comment type="caution">
    <text evidence="16">The sequence shown here is derived from an EMBL/GenBank/DDBJ whole genome shotgun (WGS) entry which is preliminary data.</text>
</comment>
<dbReference type="InterPro" id="IPR012313">
    <property type="entry name" value="Znf_FCS"/>
</dbReference>
<dbReference type="PANTHER" id="PTHR12247">
    <property type="entry name" value="POLYCOMB GROUP PROTEIN"/>
    <property type="match status" value="1"/>
</dbReference>
<dbReference type="AlphaFoldDB" id="A0A443SJY1"/>
<evidence type="ECO:0000256" key="11">
    <source>
        <dbReference type="PROSITE-ProRule" id="PRU00367"/>
    </source>
</evidence>
<dbReference type="InterPro" id="IPR004092">
    <property type="entry name" value="Mbt"/>
</dbReference>
<dbReference type="SUPFAM" id="SSF47769">
    <property type="entry name" value="SAM/Pointed domain"/>
    <property type="match status" value="1"/>
</dbReference>
<dbReference type="GO" id="GO:0045892">
    <property type="term" value="P:negative regulation of DNA-templated transcription"/>
    <property type="evidence" value="ECO:0007669"/>
    <property type="project" value="TreeGrafter"/>
</dbReference>
<dbReference type="VEuPathDB" id="VectorBase:LDEU004257"/>
<keyword evidence="8" id="KW-0238">DNA-binding</keyword>
<dbReference type="InterPro" id="IPR038603">
    <property type="entry name" value="Znf_FCS_sf"/>
</dbReference>
<keyword evidence="4 11" id="KW-0863">Zinc-finger</keyword>
<feature type="compositionally biased region" description="Low complexity" evidence="13">
    <location>
        <begin position="698"/>
        <end position="718"/>
    </location>
</feature>
<evidence type="ECO:0000313" key="16">
    <source>
        <dbReference type="EMBL" id="RWS27782.1"/>
    </source>
</evidence>
<feature type="repeat" description="MBT" evidence="12">
    <location>
        <begin position="199"/>
        <end position="309"/>
    </location>
</feature>
<dbReference type="GO" id="GO:0006325">
    <property type="term" value="P:chromatin organization"/>
    <property type="evidence" value="ECO:0007669"/>
    <property type="project" value="UniProtKB-KW"/>
</dbReference>
<feature type="domain" description="FCS-type" evidence="15">
    <location>
        <begin position="49"/>
        <end position="84"/>
    </location>
</feature>
<feature type="domain" description="SAM" evidence="14">
    <location>
        <begin position="747"/>
        <end position="809"/>
    </location>
</feature>
<dbReference type="OrthoDB" id="5800688at2759"/>
<dbReference type="EMBL" id="NCKV01001787">
    <property type="protein sequence ID" value="RWS27782.1"/>
    <property type="molecule type" value="Genomic_DNA"/>
</dbReference>
<evidence type="ECO:0000259" key="14">
    <source>
        <dbReference type="PROSITE" id="PS50105"/>
    </source>
</evidence>
<evidence type="ECO:0000259" key="15">
    <source>
        <dbReference type="PROSITE" id="PS51024"/>
    </source>
</evidence>
<keyword evidence="10" id="KW-0539">Nucleus</keyword>
<feature type="compositionally biased region" description="Basic residues" evidence="13">
    <location>
        <begin position="658"/>
        <end position="675"/>
    </location>
</feature>
<feature type="compositionally biased region" description="Polar residues" evidence="13">
    <location>
        <begin position="641"/>
        <end position="655"/>
    </location>
</feature>
<keyword evidence="9" id="KW-0804">Transcription</keyword>
<keyword evidence="7" id="KW-0805">Transcription regulation</keyword>
<name>A0A443SJY1_9ACAR</name>
<evidence type="ECO:0000256" key="12">
    <source>
        <dbReference type="PROSITE-ProRule" id="PRU00459"/>
    </source>
</evidence>
<evidence type="ECO:0000256" key="10">
    <source>
        <dbReference type="ARBA" id="ARBA00023242"/>
    </source>
</evidence>
<evidence type="ECO:0000256" key="4">
    <source>
        <dbReference type="ARBA" id="ARBA00022771"/>
    </source>
</evidence>
<dbReference type="STRING" id="299467.A0A443SJY1"/>
<dbReference type="InterPro" id="IPR013761">
    <property type="entry name" value="SAM/pointed_sf"/>
</dbReference>
<dbReference type="SUPFAM" id="SSF63748">
    <property type="entry name" value="Tudor/PWWP/MBT"/>
    <property type="match status" value="4"/>
</dbReference>
<reference evidence="16 17" key="1">
    <citation type="journal article" date="2018" name="Gigascience">
        <title>Genomes of trombidid mites reveal novel predicted allergens and laterally-transferred genes associated with secondary metabolism.</title>
        <authorList>
            <person name="Dong X."/>
            <person name="Chaisiri K."/>
            <person name="Xia D."/>
            <person name="Armstrong S.D."/>
            <person name="Fang Y."/>
            <person name="Donnelly M.J."/>
            <person name="Kadowaki T."/>
            <person name="McGarry J.W."/>
            <person name="Darby A.C."/>
            <person name="Makepeace B.L."/>
        </authorList>
    </citation>
    <scope>NUCLEOTIDE SEQUENCE [LARGE SCALE GENOMIC DNA]</scope>
    <source>
        <strain evidence="16">UoL-UT</strain>
    </source>
</reference>
<dbReference type="PROSITE" id="PS50105">
    <property type="entry name" value="SAM_DOMAIN"/>
    <property type="match status" value="1"/>
</dbReference>
<evidence type="ECO:0000256" key="5">
    <source>
        <dbReference type="ARBA" id="ARBA00022833"/>
    </source>
</evidence>
<accession>A0A443SJY1</accession>
<dbReference type="Gene3D" id="2.30.30.140">
    <property type="match status" value="4"/>
</dbReference>
<dbReference type="Pfam" id="PF02820">
    <property type="entry name" value="MBT"/>
    <property type="match status" value="4"/>
</dbReference>
<dbReference type="GO" id="GO:0008270">
    <property type="term" value="F:zinc ion binding"/>
    <property type="evidence" value="ECO:0007669"/>
    <property type="project" value="UniProtKB-KW"/>
</dbReference>
<feature type="region of interest" description="Disordered" evidence="13">
    <location>
        <begin position="635"/>
        <end position="722"/>
    </location>
</feature>
<dbReference type="CDD" id="cd20100">
    <property type="entry name" value="MBT_dSfmbt-like_rpt4"/>
    <property type="match status" value="1"/>
</dbReference>
<evidence type="ECO:0000256" key="7">
    <source>
        <dbReference type="ARBA" id="ARBA00023015"/>
    </source>
</evidence>
<protein>
    <submittedName>
        <fullName evidence="16">Polycomb protein Sfmbt-like isoform X2</fullName>
    </submittedName>
</protein>
<organism evidence="16 17">
    <name type="scientific">Leptotrombidium deliense</name>
    <dbReference type="NCBI Taxonomy" id="299467"/>
    <lineage>
        <taxon>Eukaryota</taxon>
        <taxon>Metazoa</taxon>
        <taxon>Ecdysozoa</taxon>
        <taxon>Arthropoda</taxon>
        <taxon>Chelicerata</taxon>
        <taxon>Arachnida</taxon>
        <taxon>Acari</taxon>
        <taxon>Acariformes</taxon>
        <taxon>Trombidiformes</taxon>
        <taxon>Prostigmata</taxon>
        <taxon>Anystina</taxon>
        <taxon>Parasitengona</taxon>
        <taxon>Trombiculoidea</taxon>
        <taxon>Trombiculidae</taxon>
        <taxon>Leptotrombidium</taxon>
    </lineage>
</organism>
<evidence type="ECO:0000256" key="1">
    <source>
        <dbReference type="ARBA" id="ARBA00004123"/>
    </source>
</evidence>
<dbReference type="Pfam" id="PF00536">
    <property type="entry name" value="SAM_1"/>
    <property type="match status" value="1"/>
</dbReference>
<dbReference type="Proteomes" id="UP000288716">
    <property type="component" value="Unassembled WGS sequence"/>
</dbReference>
<evidence type="ECO:0000256" key="9">
    <source>
        <dbReference type="ARBA" id="ARBA00023163"/>
    </source>
</evidence>
<dbReference type="GO" id="GO:0042393">
    <property type="term" value="F:histone binding"/>
    <property type="evidence" value="ECO:0007669"/>
    <property type="project" value="TreeGrafter"/>
</dbReference>